<evidence type="ECO:0000313" key="2">
    <source>
        <dbReference type="EMBL" id="TKJ86726.1"/>
    </source>
</evidence>
<dbReference type="Pfam" id="PF11140">
    <property type="entry name" value="DUF2913"/>
    <property type="match status" value="1"/>
</dbReference>
<sequence length="206" mass="23811">MNFAVRDFSWALLVAVRLFHQNGQRSLLEEHIFIMRWLEQAKRKKIFPVIVAPEIDFFLKEGKRLHYRAGLRAKAEYIWNTCTGKKEALSDLRRVTSFFEAMQMVGWRDVLVPDSEWDSMTPKGLTYPAVYLRKSALHQGFDLNENMLYPMTIRLSAAFPGLMLLAEDARLSANGFVDDRGFYSVTLFSLSATEQSEQFEVGESLR</sequence>
<dbReference type="RefSeq" id="WP_191931145.1">
    <property type="nucleotide sequence ID" value="NZ_JACYNM010000015.1"/>
</dbReference>
<dbReference type="InterPro" id="IPR021316">
    <property type="entry name" value="DUF2913"/>
</dbReference>
<dbReference type="Proteomes" id="UP000306393">
    <property type="component" value="Unassembled WGS sequence"/>
</dbReference>
<evidence type="ECO:0000313" key="1">
    <source>
        <dbReference type="EMBL" id="MBD8108177.1"/>
    </source>
</evidence>
<evidence type="ECO:0000313" key="3">
    <source>
        <dbReference type="Proteomes" id="UP000306393"/>
    </source>
</evidence>
<evidence type="ECO:0000313" key="4">
    <source>
        <dbReference type="Proteomes" id="UP000661012"/>
    </source>
</evidence>
<gene>
    <name evidence="2" type="ORF">EpCFBP13511_17960</name>
    <name evidence="1" type="ORF">IFT93_17445</name>
</gene>
<reference evidence="1 4" key="2">
    <citation type="journal article" date="2020" name="FEMS Microbiol. Ecol.">
        <title>Temporal dynamics of bacterial communities during seed development and maturation.</title>
        <authorList>
            <person name="Chesneau G."/>
            <person name="Torres-Cortes G."/>
            <person name="Briand M."/>
            <person name="Darrasse A."/>
            <person name="Preveaux A."/>
            <person name="Marais C."/>
            <person name="Jacques M.A."/>
            <person name="Shade A."/>
            <person name="Barret M."/>
        </authorList>
    </citation>
    <scope>NUCLEOTIDE SEQUENCE [LARGE SCALE GENOMIC DNA]</scope>
    <source>
        <strain evidence="1 4">CFBP13732</strain>
    </source>
</reference>
<dbReference type="AlphaFoldDB" id="A0A4U3F2G0"/>
<dbReference type="EMBL" id="JACYNN010000015">
    <property type="protein sequence ID" value="MBD8108177.1"/>
    <property type="molecule type" value="Genomic_DNA"/>
</dbReference>
<dbReference type="Proteomes" id="UP000661012">
    <property type="component" value="Unassembled WGS sequence"/>
</dbReference>
<reference evidence="2 3" key="1">
    <citation type="journal article" date="2019" name="Sci. Rep.">
        <title>Differences in resource use lead to coexistence of seed-transmitted microbial populations.</title>
        <authorList>
            <person name="Torres-Cortes G."/>
            <person name="Garcia B.J."/>
            <person name="Compant S."/>
            <person name="Rezki S."/>
            <person name="Jones P."/>
            <person name="Preveaux A."/>
            <person name="Briand M."/>
            <person name="Roulet A."/>
            <person name="Bouchez O."/>
            <person name="Jacobson D."/>
            <person name="Barret M."/>
        </authorList>
    </citation>
    <scope>NUCLEOTIDE SEQUENCE [LARGE SCALE GENOMIC DNA]</scope>
    <source>
        <strain evidence="2 3">CFBP13511</strain>
    </source>
</reference>
<organism evidence="2 3">
    <name type="scientific">Erwinia persicina</name>
    <dbReference type="NCBI Taxonomy" id="55211"/>
    <lineage>
        <taxon>Bacteria</taxon>
        <taxon>Pseudomonadati</taxon>
        <taxon>Pseudomonadota</taxon>
        <taxon>Gammaproteobacteria</taxon>
        <taxon>Enterobacterales</taxon>
        <taxon>Erwiniaceae</taxon>
        <taxon>Erwinia</taxon>
    </lineage>
</organism>
<dbReference type="EMBL" id="QGAC01000018">
    <property type="protein sequence ID" value="TKJ86726.1"/>
    <property type="molecule type" value="Genomic_DNA"/>
</dbReference>
<keyword evidence="4" id="KW-1185">Reference proteome</keyword>
<accession>A0A4U3F2G0</accession>
<comment type="caution">
    <text evidence="2">The sequence shown here is derived from an EMBL/GenBank/DDBJ whole genome shotgun (WGS) entry which is preliminary data.</text>
</comment>
<proteinExistence type="predicted"/>
<protein>
    <submittedName>
        <fullName evidence="1">DUF2913 family protein</fullName>
    </submittedName>
</protein>
<name>A0A4U3F2G0_9GAMM</name>